<dbReference type="InterPro" id="IPR026906">
    <property type="entry name" value="LRR_5"/>
</dbReference>
<evidence type="ECO:0000256" key="3">
    <source>
        <dbReference type="SAM" id="SignalP"/>
    </source>
</evidence>
<dbReference type="EnsemblMetazoa" id="XM_050659767.1">
    <property type="protein sequence ID" value="XP_050515724.1"/>
    <property type="gene ID" value="LOC114328656"/>
</dbReference>
<dbReference type="GeneID" id="114328656"/>
<dbReference type="PANTHER" id="PTHR24366:SF96">
    <property type="entry name" value="LEUCINE RICH REPEAT CONTAINING 53"/>
    <property type="match status" value="1"/>
</dbReference>
<name>A0ABM5KZV9_DIAVI</name>
<dbReference type="PANTHER" id="PTHR24366">
    <property type="entry name" value="IG(IMMUNOGLOBULIN) AND LRR(LEUCINE RICH REPEAT) DOMAINS"/>
    <property type="match status" value="1"/>
</dbReference>
<evidence type="ECO:0000256" key="2">
    <source>
        <dbReference type="ARBA" id="ARBA00022737"/>
    </source>
</evidence>
<dbReference type="RefSeq" id="XP_050515724.1">
    <property type="nucleotide sequence ID" value="XM_050659767.1"/>
</dbReference>
<evidence type="ECO:0000313" key="4">
    <source>
        <dbReference type="EnsemblMetazoa" id="XP_050515724.1"/>
    </source>
</evidence>
<reference evidence="4" key="1">
    <citation type="submission" date="2025-05" db="UniProtKB">
        <authorList>
            <consortium name="EnsemblMetazoa"/>
        </authorList>
    </citation>
    <scope>IDENTIFICATION</scope>
</reference>
<feature type="signal peptide" evidence="3">
    <location>
        <begin position="1"/>
        <end position="18"/>
    </location>
</feature>
<keyword evidence="5" id="KW-1185">Reference proteome</keyword>
<dbReference type="Gene3D" id="3.80.10.10">
    <property type="entry name" value="Ribonuclease Inhibitor"/>
    <property type="match status" value="2"/>
</dbReference>
<keyword evidence="2" id="KW-0677">Repeat</keyword>
<proteinExistence type="predicted"/>
<sequence>MWLTTTVVVIVSIVVCRGDVPYTKDTWLYPFCNRTGAYNETIVCYNMFGIISWWALHPLAFKYASNLDVVGTPGYITFLNPVSYNEMPNWIRIRVRNMNMFFLGYSSFYKLNNLEQIHLINTGIRFIVNNAFIDLPKFTELVMTGNRLTFFNYEIFYKCPSIKFLNFANNQISQTEDDVIDRFGTLGSIEYINFNNNRLNSSFKNHINNYIYYDGIRSLWYAHNKFTELRVGWFRRRPKLEVINFAYNEIEYIEENTFKDNPNLHTIVLSYNKLIDIPIQMLPAKFYPNLKNLAMDHNLIMGLDTSENGPLRRLTNLKKITLEGNPFYCSCLYEVHDQINQYTDIQEVCRDTKGPEHSQDNCIEEGEKFKTPCHLIPPHEHQSNRDQFLKDYNELPRSLDPMYCALEKFR</sequence>
<organism evidence="4 5">
    <name type="scientific">Diabrotica virgifera virgifera</name>
    <name type="common">western corn rootworm</name>
    <dbReference type="NCBI Taxonomy" id="50390"/>
    <lineage>
        <taxon>Eukaryota</taxon>
        <taxon>Metazoa</taxon>
        <taxon>Ecdysozoa</taxon>
        <taxon>Arthropoda</taxon>
        <taxon>Hexapoda</taxon>
        <taxon>Insecta</taxon>
        <taxon>Pterygota</taxon>
        <taxon>Neoptera</taxon>
        <taxon>Endopterygota</taxon>
        <taxon>Coleoptera</taxon>
        <taxon>Polyphaga</taxon>
        <taxon>Cucujiformia</taxon>
        <taxon>Chrysomeloidea</taxon>
        <taxon>Chrysomelidae</taxon>
        <taxon>Galerucinae</taxon>
        <taxon>Diabroticina</taxon>
        <taxon>Diabroticites</taxon>
        <taxon>Diabrotica</taxon>
    </lineage>
</organism>
<keyword evidence="3" id="KW-0732">Signal</keyword>
<feature type="chain" id="PRO_5045511430" evidence="3">
    <location>
        <begin position="19"/>
        <end position="410"/>
    </location>
</feature>
<protein>
    <submittedName>
        <fullName evidence="4">Uncharacterized protein</fullName>
    </submittedName>
</protein>
<dbReference type="Pfam" id="PF13306">
    <property type="entry name" value="LRR_5"/>
    <property type="match status" value="1"/>
</dbReference>
<evidence type="ECO:0000313" key="5">
    <source>
        <dbReference type="Proteomes" id="UP001652700"/>
    </source>
</evidence>
<evidence type="ECO:0000256" key="1">
    <source>
        <dbReference type="ARBA" id="ARBA00022614"/>
    </source>
</evidence>
<accession>A0ABM5KZV9</accession>
<dbReference type="InterPro" id="IPR032675">
    <property type="entry name" value="LRR_dom_sf"/>
</dbReference>
<dbReference type="Pfam" id="PF13855">
    <property type="entry name" value="LRR_8"/>
    <property type="match status" value="1"/>
</dbReference>
<keyword evidence="1" id="KW-0433">Leucine-rich repeat</keyword>
<dbReference type="InterPro" id="IPR001611">
    <property type="entry name" value="Leu-rich_rpt"/>
</dbReference>
<dbReference type="Proteomes" id="UP001652700">
    <property type="component" value="Unplaced"/>
</dbReference>
<dbReference type="SUPFAM" id="SSF52058">
    <property type="entry name" value="L domain-like"/>
    <property type="match status" value="1"/>
</dbReference>